<feature type="compositionally biased region" description="Low complexity" evidence="1">
    <location>
        <begin position="81"/>
        <end position="91"/>
    </location>
</feature>
<dbReference type="AlphaFoldDB" id="A0A8S9RC11"/>
<reference evidence="2" key="1">
    <citation type="submission" date="2019-12" db="EMBL/GenBank/DDBJ databases">
        <title>Genome sequencing and annotation of Brassica cretica.</title>
        <authorList>
            <person name="Studholme D.J."/>
            <person name="Sarris P."/>
        </authorList>
    </citation>
    <scope>NUCLEOTIDE SEQUENCE</scope>
    <source>
        <strain evidence="2">PFS-109/04</strain>
        <tissue evidence="2">Leaf</tissue>
    </source>
</reference>
<feature type="region of interest" description="Disordered" evidence="1">
    <location>
        <begin position="1"/>
        <end position="32"/>
    </location>
</feature>
<feature type="compositionally biased region" description="Polar residues" evidence="1">
    <location>
        <begin position="15"/>
        <end position="31"/>
    </location>
</feature>
<evidence type="ECO:0000313" key="2">
    <source>
        <dbReference type="EMBL" id="KAF3570265.1"/>
    </source>
</evidence>
<protein>
    <submittedName>
        <fullName evidence="2">Uncharacterized protein</fullName>
    </submittedName>
</protein>
<dbReference type="Proteomes" id="UP000712600">
    <property type="component" value="Unassembled WGS sequence"/>
</dbReference>
<comment type="caution">
    <text evidence="2">The sequence shown here is derived from an EMBL/GenBank/DDBJ whole genome shotgun (WGS) entry which is preliminary data.</text>
</comment>
<dbReference type="EMBL" id="QGKX02000095">
    <property type="protein sequence ID" value="KAF3570265.1"/>
    <property type="molecule type" value="Genomic_DNA"/>
</dbReference>
<name>A0A8S9RC11_BRACR</name>
<evidence type="ECO:0000313" key="3">
    <source>
        <dbReference type="Proteomes" id="UP000712600"/>
    </source>
</evidence>
<proteinExistence type="predicted"/>
<organism evidence="2 3">
    <name type="scientific">Brassica cretica</name>
    <name type="common">Mustard</name>
    <dbReference type="NCBI Taxonomy" id="69181"/>
    <lineage>
        <taxon>Eukaryota</taxon>
        <taxon>Viridiplantae</taxon>
        <taxon>Streptophyta</taxon>
        <taxon>Embryophyta</taxon>
        <taxon>Tracheophyta</taxon>
        <taxon>Spermatophyta</taxon>
        <taxon>Magnoliopsida</taxon>
        <taxon>eudicotyledons</taxon>
        <taxon>Gunneridae</taxon>
        <taxon>Pentapetalae</taxon>
        <taxon>rosids</taxon>
        <taxon>malvids</taxon>
        <taxon>Brassicales</taxon>
        <taxon>Brassicaceae</taxon>
        <taxon>Brassiceae</taxon>
        <taxon>Brassica</taxon>
    </lineage>
</organism>
<gene>
    <name evidence="2" type="ORF">F2Q69_00058683</name>
</gene>
<sequence length="160" mass="17705">MSPDDTPADGDRPSASVTPASTMPAAPTSSVPEMLQAIMARFVQQEETNRATNERLAAVAAALGTLDGENDEAETARSRIRPPTRISRSLSARFSQSEPHHLPPRPQPKIRRNRPTILRWNQSQLSCINASPKICVRVLTLLEPSERHDWGRNIKSNHNV</sequence>
<feature type="region of interest" description="Disordered" evidence="1">
    <location>
        <begin position="65"/>
        <end position="111"/>
    </location>
</feature>
<evidence type="ECO:0000256" key="1">
    <source>
        <dbReference type="SAM" id="MobiDB-lite"/>
    </source>
</evidence>
<accession>A0A8S9RC11</accession>